<dbReference type="InterPro" id="IPR011607">
    <property type="entry name" value="MGS-like_dom"/>
</dbReference>
<comment type="pathway">
    <text evidence="1 10">Purine metabolism; IMP biosynthesis via de novo pathway; IMP from 5-formamido-1-(5-phospho-D-ribosyl)imidazole-4-carboxamide: step 1/1.</text>
</comment>
<dbReference type="Gene3D" id="3.40.140.20">
    <property type="match status" value="2"/>
</dbReference>
<dbReference type="InterPro" id="IPR036914">
    <property type="entry name" value="MGS-like_dom_sf"/>
</dbReference>
<evidence type="ECO:0000256" key="6">
    <source>
        <dbReference type="ARBA" id="ARBA00022801"/>
    </source>
</evidence>
<gene>
    <name evidence="10" type="primary">purH</name>
    <name evidence="12" type="ORF">EDC45_0496</name>
</gene>
<dbReference type="NCBIfam" id="NF002049">
    <property type="entry name" value="PRK00881.1"/>
    <property type="match status" value="1"/>
</dbReference>
<evidence type="ECO:0000313" key="13">
    <source>
        <dbReference type="Proteomes" id="UP000295657"/>
    </source>
</evidence>
<comment type="similarity">
    <text evidence="3 10">Belongs to the PurH family.</text>
</comment>
<name>A0A4R6VCY6_9PAST</name>
<dbReference type="UniPathway" id="UPA00074">
    <property type="reaction ID" value="UER00133"/>
</dbReference>
<dbReference type="FunFam" id="3.40.140.20:FF:000002">
    <property type="entry name" value="Bifunctional purine biosynthesis protein PurH"/>
    <property type="match status" value="1"/>
</dbReference>
<evidence type="ECO:0000256" key="8">
    <source>
        <dbReference type="ARBA" id="ARBA00050488"/>
    </source>
</evidence>
<evidence type="ECO:0000256" key="1">
    <source>
        <dbReference type="ARBA" id="ARBA00004844"/>
    </source>
</evidence>
<dbReference type="SUPFAM" id="SSF53927">
    <property type="entry name" value="Cytidine deaminase-like"/>
    <property type="match status" value="1"/>
</dbReference>
<dbReference type="PIRSF" id="PIRSF000414">
    <property type="entry name" value="AICARFT_IMPCHas"/>
    <property type="match status" value="1"/>
</dbReference>
<keyword evidence="13" id="KW-1185">Reference proteome</keyword>
<dbReference type="Proteomes" id="UP000295657">
    <property type="component" value="Unassembled WGS sequence"/>
</dbReference>
<dbReference type="GO" id="GO:0005829">
    <property type="term" value="C:cytosol"/>
    <property type="evidence" value="ECO:0007669"/>
    <property type="project" value="TreeGrafter"/>
</dbReference>
<dbReference type="InterPro" id="IPR024051">
    <property type="entry name" value="AICAR_Tfase_dup_dom_sf"/>
</dbReference>
<reference evidence="12 13" key="1">
    <citation type="submission" date="2019-03" db="EMBL/GenBank/DDBJ databases">
        <title>Genomic Encyclopedia of Type Strains, Phase IV (KMG-IV): sequencing the most valuable type-strain genomes for metagenomic binning, comparative biology and taxonomic classification.</title>
        <authorList>
            <person name="Goeker M."/>
        </authorList>
    </citation>
    <scope>NUCLEOTIDE SEQUENCE [LARGE SCALE GENOMIC DNA]</scope>
    <source>
        <strain evidence="12 13">DSM 28403</strain>
    </source>
</reference>
<dbReference type="AlphaFoldDB" id="A0A4R6VCY6"/>
<evidence type="ECO:0000313" key="12">
    <source>
        <dbReference type="EMBL" id="TDQ59834.1"/>
    </source>
</evidence>
<comment type="caution">
    <text evidence="12">The sequence shown here is derived from an EMBL/GenBank/DDBJ whole genome shotgun (WGS) entry which is preliminary data.</text>
</comment>
<dbReference type="Pfam" id="PF02142">
    <property type="entry name" value="MGS"/>
    <property type="match status" value="1"/>
</dbReference>
<evidence type="ECO:0000256" key="2">
    <source>
        <dbReference type="ARBA" id="ARBA00004954"/>
    </source>
</evidence>
<accession>A0A4R6VCY6</accession>
<keyword evidence="4 10" id="KW-0808">Transferase</keyword>
<dbReference type="EC" id="3.5.4.10" evidence="10"/>
<dbReference type="SMART" id="SM00851">
    <property type="entry name" value="MGS"/>
    <property type="match status" value="1"/>
</dbReference>
<comment type="pathway">
    <text evidence="2 10">Purine metabolism; IMP biosynthesis via de novo pathway; 5-formamido-1-(5-phospho-D-ribosyl)imidazole-4-carboxamide from 5-amino-1-(5-phospho-D-ribosyl)imidazole-4-carboxamide (10-formyl THF route): step 1/1.</text>
</comment>
<dbReference type="GO" id="GO:0003937">
    <property type="term" value="F:IMP cyclohydrolase activity"/>
    <property type="evidence" value="ECO:0007669"/>
    <property type="project" value="UniProtKB-UniRule"/>
</dbReference>
<dbReference type="SMART" id="SM00798">
    <property type="entry name" value="AICARFT_IMPCHas"/>
    <property type="match status" value="1"/>
</dbReference>
<evidence type="ECO:0000256" key="10">
    <source>
        <dbReference type="HAMAP-Rule" id="MF_00139"/>
    </source>
</evidence>
<dbReference type="RefSeq" id="WP_133543103.1">
    <property type="nucleotide sequence ID" value="NZ_SNYQ01000001.1"/>
</dbReference>
<evidence type="ECO:0000256" key="9">
    <source>
        <dbReference type="ARBA" id="ARBA00050687"/>
    </source>
</evidence>
<proteinExistence type="inferred from homology"/>
<dbReference type="FunFam" id="3.40.140.20:FF:000001">
    <property type="entry name" value="Bifunctional purine biosynthesis protein PurH"/>
    <property type="match status" value="1"/>
</dbReference>
<dbReference type="InterPro" id="IPR016193">
    <property type="entry name" value="Cytidine_deaminase-like"/>
</dbReference>
<dbReference type="SUPFAM" id="SSF52335">
    <property type="entry name" value="Methylglyoxal synthase-like"/>
    <property type="match status" value="1"/>
</dbReference>
<dbReference type="HAMAP" id="MF_00139">
    <property type="entry name" value="PurH"/>
    <property type="match status" value="1"/>
</dbReference>
<dbReference type="FunFam" id="3.40.50.1380:FF:000001">
    <property type="entry name" value="Bifunctional purine biosynthesis protein PurH"/>
    <property type="match status" value="1"/>
</dbReference>
<protein>
    <recommendedName>
        <fullName evidence="10">Bifunctional purine biosynthesis protein PurH</fullName>
    </recommendedName>
    <domain>
        <recommendedName>
            <fullName evidence="10">Phosphoribosylaminoimidazolecarboxamide formyltransferase</fullName>
            <ecNumber evidence="10">2.1.2.3</ecNumber>
        </recommendedName>
        <alternativeName>
            <fullName evidence="10">AICAR transformylase</fullName>
        </alternativeName>
    </domain>
    <domain>
        <recommendedName>
            <fullName evidence="10">IMP cyclohydrolase</fullName>
            <ecNumber evidence="10">3.5.4.10</ecNumber>
        </recommendedName>
        <alternativeName>
            <fullName evidence="10">ATIC</fullName>
        </alternativeName>
        <alternativeName>
            <fullName evidence="10">IMP synthase</fullName>
        </alternativeName>
        <alternativeName>
            <fullName evidence="10">Inosinicase</fullName>
        </alternativeName>
    </domain>
</protein>
<evidence type="ECO:0000256" key="5">
    <source>
        <dbReference type="ARBA" id="ARBA00022755"/>
    </source>
</evidence>
<evidence type="ECO:0000256" key="4">
    <source>
        <dbReference type="ARBA" id="ARBA00022679"/>
    </source>
</evidence>
<dbReference type="PANTHER" id="PTHR11692:SF0">
    <property type="entry name" value="BIFUNCTIONAL PURINE BIOSYNTHESIS PROTEIN ATIC"/>
    <property type="match status" value="1"/>
</dbReference>
<feature type="domain" description="MGS-like" evidence="11">
    <location>
        <begin position="1"/>
        <end position="148"/>
    </location>
</feature>
<comment type="catalytic activity">
    <reaction evidence="9 10">
        <text>IMP + H2O = 5-formamido-1-(5-phospho-D-ribosyl)imidazole-4-carboxamide</text>
        <dbReference type="Rhea" id="RHEA:18445"/>
        <dbReference type="ChEBI" id="CHEBI:15377"/>
        <dbReference type="ChEBI" id="CHEBI:58053"/>
        <dbReference type="ChEBI" id="CHEBI:58467"/>
        <dbReference type="EC" id="3.5.4.10"/>
    </reaction>
</comment>
<evidence type="ECO:0000259" key="11">
    <source>
        <dbReference type="PROSITE" id="PS51855"/>
    </source>
</evidence>
<keyword evidence="6 10" id="KW-0378">Hydrolase</keyword>
<organism evidence="12 13">
    <name type="scientific">Mesocricetibacter intestinalis</name>
    <dbReference type="NCBI Taxonomy" id="1521930"/>
    <lineage>
        <taxon>Bacteria</taxon>
        <taxon>Pseudomonadati</taxon>
        <taxon>Pseudomonadota</taxon>
        <taxon>Gammaproteobacteria</taxon>
        <taxon>Pasteurellales</taxon>
        <taxon>Pasteurellaceae</taxon>
        <taxon>Mesocricetibacter</taxon>
    </lineage>
</organism>
<dbReference type="InterPro" id="IPR002695">
    <property type="entry name" value="PurH-like"/>
</dbReference>
<comment type="catalytic activity">
    <reaction evidence="8 10">
        <text>(6R)-10-formyltetrahydrofolate + 5-amino-1-(5-phospho-beta-D-ribosyl)imidazole-4-carboxamide = 5-formamido-1-(5-phospho-D-ribosyl)imidazole-4-carboxamide + (6S)-5,6,7,8-tetrahydrofolate</text>
        <dbReference type="Rhea" id="RHEA:22192"/>
        <dbReference type="ChEBI" id="CHEBI:57453"/>
        <dbReference type="ChEBI" id="CHEBI:58467"/>
        <dbReference type="ChEBI" id="CHEBI:58475"/>
        <dbReference type="ChEBI" id="CHEBI:195366"/>
        <dbReference type="EC" id="2.1.2.3"/>
    </reaction>
</comment>
<dbReference type="PANTHER" id="PTHR11692">
    <property type="entry name" value="BIFUNCTIONAL PURINE BIOSYNTHESIS PROTEIN PURH"/>
    <property type="match status" value="1"/>
</dbReference>
<comment type="domain">
    <text evidence="10">The IMP cyclohydrolase activity resides in the N-terminal region.</text>
</comment>
<dbReference type="Gene3D" id="3.40.50.1380">
    <property type="entry name" value="Methylglyoxal synthase-like domain"/>
    <property type="match status" value="1"/>
</dbReference>
<dbReference type="CDD" id="cd01421">
    <property type="entry name" value="IMPCH"/>
    <property type="match status" value="1"/>
</dbReference>
<keyword evidence="7 10" id="KW-0511">Multifunctional enzyme</keyword>
<dbReference type="GO" id="GO:0004643">
    <property type="term" value="F:phosphoribosylaminoimidazolecarboxamide formyltransferase activity"/>
    <property type="evidence" value="ECO:0007669"/>
    <property type="project" value="UniProtKB-UniRule"/>
</dbReference>
<dbReference type="GO" id="GO:0006189">
    <property type="term" value="P:'de novo' IMP biosynthetic process"/>
    <property type="evidence" value="ECO:0007669"/>
    <property type="project" value="UniProtKB-UniRule"/>
</dbReference>
<evidence type="ECO:0000256" key="3">
    <source>
        <dbReference type="ARBA" id="ARBA00007667"/>
    </source>
</evidence>
<dbReference type="EC" id="2.1.2.3" evidence="10"/>
<evidence type="ECO:0000256" key="7">
    <source>
        <dbReference type="ARBA" id="ARBA00023268"/>
    </source>
</evidence>
<sequence length="533" mass="58305">MQTVRPIRQALLSVSDKKGIVEFAQGLVQRGVKLLSTGGTAKLLADKGLPVTEVSDYTGFPEMMDGRVKTLHPKVHGGILGRRGIDDEVMQQQGIEAIDMVVVNLYPFAATVAKADCSMEDAVENIDIGGPTMVRSAAKNHKDVAIVVNNGDFNAILEEMDRHQNGLTLETRFDLAIKAFEHTAQYDAMIANYFGRMVKPYFAAEEEDKNANCGQFPRTLNLNFIRKQTMRYGENSHQNAAFYVEKEVTEASVATAKQLQGKALSYNNIADTDAALECVKSFEEPACVIVKHANPCGVALGRDTLEAYNRAYQTDPTSAFGGIIAFNRELDEQTAKAIVERQFVEVIIAPTVSAAAVEVVKAKKNVRLLACGPLTKAQPRLDMKRVNGGLLVQDADLGEVGIEDLEVVSKRKPTRQELEDMLFCWKVAKFVKSNAIVYAKNNQTIGIGAGQMSRVYSAKIAGIKAQDEGLQVKGCVMASDAFFPFRDGIDAAAKVGIECVIHPGGSMRDQEVIDAADEHGMVMVLTKMRHFRH</sequence>
<dbReference type="Pfam" id="PF01808">
    <property type="entry name" value="AICARFT_IMPCHas"/>
    <property type="match status" value="1"/>
</dbReference>
<dbReference type="EMBL" id="SNYQ01000001">
    <property type="protein sequence ID" value="TDQ59834.1"/>
    <property type="molecule type" value="Genomic_DNA"/>
</dbReference>
<dbReference type="NCBIfam" id="TIGR00355">
    <property type="entry name" value="purH"/>
    <property type="match status" value="1"/>
</dbReference>
<dbReference type="OrthoDB" id="9802065at2"/>
<dbReference type="PROSITE" id="PS51855">
    <property type="entry name" value="MGS"/>
    <property type="match status" value="1"/>
</dbReference>
<keyword evidence="5 10" id="KW-0658">Purine biosynthesis</keyword>